<proteinExistence type="predicted"/>
<dbReference type="EMBL" id="PVZC01000002">
    <property type="protein sequence ID" value="PRY00868.1"/>
    <property type="molecule type" value="Genomic_DNA"/>
</dbReference>
<name>A0A2T0QAF5_9ACTN</name>
<gene>
    <name evidence="1" type="ORF">CLV72_102500</name>
</gene>
<dbReference type="Proteomes" id="UP000237846">
    <property type="component" value="Unassembled WGS sequence"/>
</dbReference>
<dbReference type="RefSeq" id="WP_106243029.1">
    <property type="nucleotide sequence ID" value="NZ_PVZC01000002.1"/>
</dbReference>
<sequence>MGRTEPMPSHSGEQRSFRFHDDPITTEVAEIVLGWRHLTITRREPMRAEDREPWVRLLDAVHTVASGRCHAMSGDRTATAARIVVGISPPRADEDIELLRGLAERLNPGDWRIEYIGRYAAPSAP</sequence>
<organism evidence="1 2">
    <name type="scientific">Allonocardiopsis opalescens</name>
    <dbReference type="NCBI Taxonomy" id="1144618"/>
    <lineage>
        <taxon>Bacteria</taxon>
        <taxon>Bacillati</taxon>
        <taxon>Actinomycetota</taxon>
        <taxon>Actinomycetes</taxon>
        <taxon>Streptosporangiales</taxon>
        <taxon>Allonocardiopsis</taxon>
    </lineage>
</organism>
<reference evidence="1 2" key="1">
    <citation type="submission" date="2018-03" db="EMBL/GenBank/DDBJ databases">
        <title>Genomic Encyclopedia of Archaeal and Bacterial Type Strains, Phase II (KMG-II): from individual species to whole genera.</title>
        <authorList>
            <person name="Goeker M."/>
        </authorList>
    </citation>
    <scope>NUCLEOTIDE SEQUENCE [LARGE SCALE GENOMIC DNA]</scope>
    <source>
        <strain evidence="1 2">DSM 45601</strain>
    </source>
</reference>
<accession>A0A2T0QAF5</accession>
<evidence type="ECO:0000313" key="1">
    <source>
        <dbReference type="EMBL" id="PRY00868.1"/>
    </source>
</evidence>
<keyword evidence="2" id="KW-1185">Reference proteome</keyword>
<evidence type="ECO:0000313" key="2">
    <source>
        <dbReference type="Proteomes" id="UP000237846"/>
    </source>
</evidence>
<dbReference type="AlphaFoldDB" id="A0A2T0QAF5"/>
<protein>
    <submittedName>
        <fullName evidence="1">Uncharacterized protein</fullName>
    </submittedName>
</protein>
<comment type="caution">
    <text evidence="1">The sequence shown here is derived from an EMBL/GenBank/DDBJ whole genome shotgun (WGS) entry which is preliminary data.</text>
</comment>